<comment type="similarity">
    <text evidence="1">Belongs to the AB hydrolase superfamily. AB hydrolase 2 family.</text>
</comment>
<dbReference type="EC" id="3.1.2.22" evidence="2"/>
<dbReference type="PANTHER" id="PTHR10655">
    <property type="entry name" value="LYSOPHOSPHOLIPASE-RELATED"/>
    <property type="match status" value="1"/>
</dbReference>
<evidence type="ECO:0000256" key="1">
    <source>
        <dbReference type="ARBA" id="ARBA00006499"/>
    </source>
</evidence>
<gene>
    <name evidence="11" type="primary">TML25</name>
    <name evidence="11" type="ORF">FIM1_2539</name>
</gene>
<feature type="domain" description="Phospholipase/carboxylesterase/thioesterase" evidence="10">
    <location>
        <begin position="7"/>
        <end position="226"/>
    </location>
</feature>
<evidence type="ECO:0000256" key="7">
    <source>
        <dbReference type="ARBA" id="ARBA00029392"/>
    </source>
</evidence>
<dbReference type="PANTHER" id="PTHR10655:SF17">
    <property type="entry name" value="LYSOPHOSPHOLIPASE-LIKE PROTEIN 1"/>
    <property type="match status" value="1"/>
</dbReference>
<evidence type="ECO:0000256" key="3">
    <source>
        <dbReference type="ARBA" id="ARBA00014923"/>
    </source>
</evidence>
<comment type="catalytic activity">
    <reaction evidence="9">
        <text>S-hexadecanoyl-L-cysteinyl-[protein] + H2O = L-cysteinyl-[protein] + hexadecanoate + H(+)</text>
        <dbReference type="Rhea" id="RHEA:19233"/>
        <dbReference type="Rhea" id="RHEA-COMP:10131"/>
        <dbReference type="Rhea" id="RHEA-COMP:11032"/>
        <dbReference type="ChEBI" id="CHEBI:7896"/>
        <dbReference type="ChEBI" id="CHEBI:15377"/>
        <dbReference type="ChEBI" id="CHEBI:15378"/>
        <dbReference type="ChEBI" id="CHEBI:29950"/>
        <dbReference type="ChEBI" id="CHEBI:74151"/>
        <dbReference type="EC" id="3.1.2.22"/>
    </reaction>
</comment>
<keyword evidence="4" id="KW-0719">Serine esterase</keyword>
<protein>
    <recommendedName>
        <fullName evidence="3">Acyl-protein thioesterase 1</fullName>
        <ecNumber evidence="2">3.1.2.22</ecNumber>
    </recommendedName>
    <alternativeName>
        <fullName evidence="8">Palmitoyl-protein hydrolase</fullName>
    </alternativeName>
</protein>
<keyword evidence="6" id="KW-0276">Fatty acid metabolism</keyword>
<evidence type="ECO:0000256" key="5">
    <source>
        <dbReference type="ARBA" id="ARBA00022801"/>
    </source>
</evidence>
<organism evidence="11 12">
    <name type="scientific">Kluyveromyces marxianus</name>
    <name type="common">Yeast</name>
    <name type="synonym">Candida kefyr</name>
    <dbReference type="NCBI Taxonomy" id="4911"/>
    <lineage>
        <taxon>Eukaryota</taxon>
        <taxon>Fungi</taxon>
        <taxon>Dikarya</taxon>
        <taxon>Ascomycota</taxon>
        <taxon>Saccharomycotina</taxon>
        <taxon>Saccharomycetes</taxon>
        <taxon>Saccharomycetales</taxon>
        <taxon>Saccharomycetaceae</taxon>
        <taxon>Kluyveromyces</taxon>
    </lineage>
</organism>
<dbReference type="InterPro" id="IPR003140">
    <property type="entry name" value="PLipase/COase/thioEstase"/>
</dbReference>
<dbReference type="Gene3D" id="3.40.50.1820">
    <property type="entry name" value="alpha/beta hydrolase"/>
    <property type="match status" value="1"/>
</dbReference>
<evidence type="ECO:0000256" key="9">
    <source>
        <dbReference type="ARBA" id="ARBA00047337"/>
    </source>
</evidence>
<evidence type="ECO:0000256" key="8">
    <source>
        <dbReference type="ARBA" id="ARBA00031195"/>
    </source>
</evidence>
<evidence type="ECO:0000259" key="10">
    <source>
        <dbReference type="Pfam" id="PF02230"/>
    </source>
</evidence>
<keyword evidence="5" id="KW-0378">Hydrolase</keyword>
<evidence type="ECO:0000313" key="12">
    <source>
        <dbReference type="Proteomes" id="UP000422736"/>
    </source>
</evidence>
<name>A0ABX6EU83_KLUMA</name>
<keyword evidence="12" id="KW-1185">Reference proteome</keyword>
<evidence type="ECO:0000256" key="4">
    <source>
        <dbReference type="ARBA" id="ARBA00022487"/>
    </source>
</evidence>
<accession>A0ABX6EU83</accession>
<reference evidence="11 12" key="1">
    <citation type="submission" date="2016-03" db="EMBL/GenBank/DDBJ databases">
        <title>How can Kluyveromyces marxianus grow so fast - potential evolutionary course in Saccharomyces Complex revealed by comparative genomics.</title>
        <authorList>
            <person name="Mo W."/>
            <person name="Lu W."/>
            <person name="Yang X."/>
            <person name="Qi J."/>
            <person name="Lv H."/>
        </authorList>
    </citation>
    <scope>NUCLEOTIDE SEQUENCE [LARGE SCALE GENOMIC DNA]</scope>
    <source>
        <strain evidence="11 12">FIM1</strain>
    </source>
</reference>
<dbReference type="InterPro" id="IPR050565">
    <property type="entry name" value="LYPA1-2/EST-like"/>
</dbReference>
<proteinExistence type="inferred from homology"/>
<sequence length="228" mass="25078">MPPLSAVRVASRAQPTKNVVVVFHGLGDSGSGWTFLADFLQRSPAFAHTRFVFPNAPNMRIDANGGMLMPAWFNLYDWGNLEGKTDVQGIADSLKVVDSYVQEQIDSGIPAENIILGGFSQGALLALASTVTSPHKLGGFFALSGFMRLKKHDLEPLAKNLNQTTPVFHGHGTQDPVIPINYGLEAKDFLEKQFHLSEYEFKAYNGMAHSTSPEEMQDLVQFLLKIIK</sequence>
<dbReference type="Pfam" id="PF02230">
    <property type="entry name" value="Abhydrolase_2"/>
    <property type="match status" value="1"/>
</dbReference>
<evidence type="ECO:0000313" key="11">
    <source>
        <dbReference type="EMBL" id="QGN15843.1"/>
    </source>
</evidence>
<comment type="function">
    <text evidence="7">Hydrolyzes fatty acids from S-acylated cysteine residues in proteins with a strong preference for palmitoylated G-alpha proteins over other acyl substrates. Mediates the deacylation of G-alpha proteins such as GPA1 in vivo, but has weak or no activity toward palmitoylated Ras proteins. Has weak lysophospholipase activity in vitro; however such activity may not exist in vivo.</text>
</comment>
<dbReference type="InterPro" id="IPR029058">
    <property type="entry name" value="AB_hydrolase_fold"/>
</dbReference>
<evidence type="ECO:0000256" key="6">
    <source>
        <dbReference type="ARBA" id="ARBA00022832"/>
    </source>
</evidence>
<dbReference type="Proteomes" id="UP000422736">
    <property type="component" value="Chromosome 4"/>
</dbReference>
<reference evidence="11 12" key="2">
    <citation type="submission" date="2019-11" db="EMBL/GenBank/DDBJ databases">
        <authorList>
            <person name="Lu H."/>
        </authorList>
    </citation>
    <scope>NUCLEOTIDE SEQUENCE [LARGE SCALE GENOMIC DNA]</scope>
    <source>
        <strain evidence="11 12">FIM1</strain>
    </source>
</reference>
<keyword evidence="6" id="KW-0443">Lipid metabolism</keyword>
<evidence type="ECO:0000256" key="2">
    <source>
        <dbReference type="ARBA" id="ARBA00012423"/>
    </source>
</evidence>
<dbReference type="SUPFAM" id="SSF53474">
    <property type="entry name" value="alpha/beta-Hydrolases"/>
    <property type="match status" value="1"/>
</dbReference>
<dbReference type="EMBL" id="CP015057">
    <property type="protein sequence ID" value="QGN15843.1"/>
    <property type="molecule type" value="Genomic_DNA"/>
</dbReference>